<dbReference type="GO" id="GO:0006171">
    <property type="term" value="P:cAMP biosynthetic process"/>
    <property type="evidence" value="ECO:0007669"/>
    <property type="project" value="TreeGrafter"/>
</dbReference>
<dbReference type="InterPro" id="IPR012675">
    <property type="entry name" value="Beta-grasp_dom_sf"/>
</dbReference>
<dbReference type="Gene3D" id="3.10.20.30">
    <property type="match status" value="1"/>
</dbReference>
<accession>A0AA48HNJ2</accession>
<keyword evidence="4" id="KW-0472">Membrane</keyword>
<evidence type="ECO:0000256" key="4">
    <source>
        <dbReference type="ARBA" id="ARBA00023136"/>
    </source>
</evidence>
<dbReference type="Gene3D" id="3.30.70.1230">
    <property type="entry name" value="Nucleotide cyclase"/>
    <property type="match status" value="1"/>
</dbReference>
<dbReference type="PANTHER" id="PTHR43081">
    <property type="entry name" value="ADENYLATE CYCLASE, TERMINAL-DIFFERENTIATION SPECIFIC-RELATED"/>
    <property type="match status" value="1"/>
</dbReference>
<dbReference type="InterPro" id="IPR029787">
    <property type="entry name" value="Nucleotide_cyclase"/>
</dbReference>
<reference evidence="6" key="1">
    <citation type="submission" date="2023-01" db="EMBL/GenBank/DDBJ databases">
        <title>Complete genome sequence of Planctobacterium marinum strain Dej080120_11.</title>
        <authorList>
            <person name="Ueki S."/>
            <person name="Maruyama F."/>
        </authorList>
    </citation>
    <scope>NUCLEOTIDE SEQUENCE</scope>
    <source>
        <strain evidence="6">Dej080120_11</strain>
    </source>
</reference>
<dbReference type="InterPro" id="IPR036010">
    <property type="entry name" value="2Fe-2S_ferredoxin-like_sf"/>
</dbReference>
<evidence type="ECO:0000259" key="5">
    <source>
        <dbReference type="PROSITE" id="PS50125"/>
    </source>
</evidence>
<dbReference type="CDD" id="cd00207">
    <property type="entry name" value="fer2"/>
    <property type="match status" value="1"/>
</dbReference>
<evidence type="ECO:0000256" key="1">
    <source>
        <dbReference type="ARBA" id="ARBA00004651"/>
    </source>
</evidence>
<dbReference type="EMBL" id="AP027272">
    <property type="protein sequence ID" value="BDX08499.1"/>
    <property type="molecule type" value="Genomic_DNA"/>
</dbReference>
<dbReference type="KEGG" id="pmaw:MACH26_40200"/>
<comment type="subcellular location">
    <subcellularLocation>
        <location evidence="1">Cell membrane</location>
        <topology evidence="1">Multi-pass membrane protein</topology>
    </subcellularLocation>
</comment>
<dbReference type="Pfam" id="PF00211">
    <property type="entry name" value="Guanylate_cyc"/>
    <property type="match status" value="1"/>
</dbReference>
<feature type="domain" description="Guanylate cyclase" evidence="5">
    <location>
        <begin position="129"/>
        <end position="262"/>
    </location>
</feature>
<dbReference type="GO" id="GO:0005886">
    <property type="term" value="C:plasma membrane"/>
    <property type="evidence" value="ECO:0007669"/>
    <property type="project" value="UniProtKB-SubCell"/>
</dbReference>
<dbReference type="SUPFAM" id="SSF55073">
    <property type="entry name" value="Nucleotide cyclase"/>
    <property type="match status" value="1"/>
</dbReference>
<evidence type="ECO:0000256" key="2">
    <source>
        <dbReference type="ARBA" id="ARBA00022475"/>
    </source>
</evidence>
<dbReference type="PANTHER" id="PTHR43081:SF17">
    <property type="entry name" value="BLL5647 PROTEIN"/>
    <property type="match status" value="1"/>
</dbReference>
<dbReference type="InterPro" id="IPR050697">
    <property type="entry name" value="Adenylyl/Guanylyl_Cyclase_3/4"/>
</dbReference>
<sequence>MTMQPKTPARSAEFSIEFSNEKIILANQEQVLLHQALTQDIPLRHECGGKGLCSTCRVVIEQGLEYCPEETPAERKIKRQKSLPEYVRLGCQFKPQGPMKLRRLVRDEFDLSNAITSDLSTSAQSCNLAVMFSDIRNFTEFSEQHLAYDVTHMLNRYFSRMTEVVQAHNGYVDKLLGDGMMVLFGVNALEDCNPCNDAVNAANAMLRALDDLNEYFIECFDHRFKIGIGIDYGASLLGHFGHKDHLSFTALGPKVNRAARVEALCKTYQCDLLITEAVKKALTIEQVFESDYDVYLKGISETTKVWKISSPAKGRQVGKTYEQDTDMDIQVDNLPQVIGTPVIVVAARYSADELELYVAQAKLQANNQLSLYLPKGHTLQAGEYVTVHLDNRTGVDEFDADLRVFRTSYKGKVTQVHDAHSVDLTVRDFSLVHGISEVLAEKEPGYRFPTDGRPLQALPITPMTQMPVFAKQAHNNKVGVLVTRTVEQPHTTVMAFLSTEEDDIFIISFPSTFKVQTLQKDNRCAFAIDERATFTFENVIEWNYVLIDAEAYEVPTSHPYYDAIKAEFINKNPWEIGFFASPDVRLYHLKCLSTVCPAGNPNG</sequence>
<dbReference type="RefSeq" id="WP_338294568.1">
    <property type="nucleotide sequence ID" value="NZ_AP027272.1"/>
</dbReference>
<evidence type="ECO:0000313" key="6">
    <source>
        <dbReference type="EMBL" id="BDX08499.1"/>
    </source>
</evidence>
<dbReference type="GO" id="GO:0004016">
    <property type="term" value="F:adenylate cyclase activity"/>
    <property type="evidence" value="ECO:0007669"/>
    <property type="project" value="UniProtKB-ARBA"/>
</dbReference>
<evidence type="ECO:0000256" key="3">
    <source>
        <dbReference type="ARBA" id="ARBA00023075"/>
    </source>
</evidence>
<evidence type="ECO:0000313" key="7">
    <source>
        <dbReference type="Proteomes" id="UP001333710"/>
    </source>
</evidence>
<keyword evidence="7" id="KW-1185">Reference proteome</keyword>
<proteinExistence type="predicted"/>
<dbReference type="InterPro" id="IPR012349">
    <property type="entry name" value="Split_barrel_FMN-bd"/>
</dbReference>
<dbReference type="SUPFAM" id="SSF50475">
    <property type="entry name" value="FMN-binding split barrel"/>
    <property type="match status" value="1"/>
</dbReference>
<gene>
    <name evidence="6" type="ORF">MACH26_40200</name>
</gene>
<dbReference type="SUPFAM" id="SSF54292">
    <property type="entry name" value="2Fe-2S ferredoxin-like"/>
    <property type="match status" value="1"/>
</dbReference>
<protein>
    <recommendedName>
        <fullName evidence="5">Guanylate cyclase domain-containing protein</fullName>
    </recommendedName>
</protein>
<dbReference type="CDD" id="cd07302">
    <property type="entry name" value="CHD"/>
    <property type="match status" value="1"/>
</dbReference>
<keyword evidence="2" id="KW-1003">Cell membrane</keyword>
<dbReference type="Pfam" id="PF00111">
    <property type="entry name" value="Fer2"/>
    <property type="match status" value="1"/>
</dbReference>
<name>A0AA48HNJ2_9ALTE</name>
<dbReference type="PROSITE" id="PS50125">
    <property type="entry name" value="GUANYLATE_CYCLASE_2"/>
    <property type="match status" value="1"/>
</dbReference>
<dbReference type="AlphaFoldDB" id="A0AA48HNJ2"/>
<dbReference type="GO" id="GO:0035556">
    <property type="term" value="P:intracellular signal transduction"/>
    <property type="evidence" value="ECO:0007669"/>
    <property type="project" value="InterPro"/>
</dbReference>
<dbReference type="Gene3D" id="2.30.110.10">
    <property type="entry name" value="Electron Transport, Fmn-binding Protein, Chain A"/>
    <property type="match status" value="1"/>
</dbReference>
<dbReference type="InterPro" id="IPR001041">
    <property type="entry name" value="2Fe-2S_ferredoxin-type"/>
</dbReference>
<dbReference type="GO" id="GO:0051536">
    <property type="term" value="F:iron-sulfur cluster binding"/>
    <property type="evidence" value="ECO:0007669"/>
    <property type="project" value="InterPro"/>
</dbReference>
<dbReference type="SMART" id="SM00044">
    <property type="entry name" value="CYCc"/>
    <property type="match status" value="1"/>
</dbReference>
<organism evidence="6 7">
    <name type="scientific">Planctobacterium marinum</name>
    <dbReference type="NCBI Taxonomy" id="1631968"/>
    <lineage>
        <taxon>Bacteria</taxon>
        <taxon>Pseudomonadati</taxon>
        <taxon>Pseudomonadota</taxon>
        <taxon>Gammaproteobacteria</taxon>
        <taxon>Alteromonadales</taxon>
        <taxon>Alteromonadaceae</taxon>
        <taxon>Planctobacterium</taxon>
    </lineage>
</organism>
<dbReference type="Proteomes" id="UP001333710">
    <property type="component" value="Chromosome"/>
</dbReference>
<dbReference type="InterPro" id="IPR001054">
    <property type="entry name" value="A/G_cyclase"/>
</dbReference>
<keyword evidence="3" id="KW-0830">Ubiquinone</keyword>